<dbReference type="FunFam" id="3.40.640.10:FF:000014">
    <property type="entry name" value="Adenosylmethionine-8-amino-7-oxononanoate aminotransferase, probable"/>
    <property type="match status" value="1"/>
</dbReference>
<dbReference type="CDD" id="cd00610">
    <property type="entry name" value="OAT_like"/>
    <property type="match status" value="1"/>
</dbReference>
<dbReference type="GO" id="GO:0008483">
    <property type="term" value="F:transaminase activity"/>
    <property type="evidence" value="ECO:0007669"/>
    <property type="project" value="UniProtKB-KW"/>
</dbReference>
<evidence type="ECO:0000256" key="1">
    <source>
        <dbReference type="ARBA" id="ARBA00008954"/>
    </source>
</evidence>
<dbReference type="SUPFAM" id="SSF53383">
    <property type="entry name" value="PLP-dependent transferases"/>
    <property type="match status" value="1"/>
</dbReference>
<sequence>MVTYNKEQIKNLQELDKKHYLHPTSSLKQHQENGPKRIFTESKGIYLTDVNGDQYIDALASLWNVNIGHGRKELGEAASQQMGKLAYSSSFNNLSHETVIQLSEKLASLTPGDLNVFFYTSGGSESNDTAFKLVRHYWKMKGQPEKKKIIGLERAYHGITMGATSATGIQQFQNMTTSLAPDFLHAAAHKTNCEWGDKNDADFSRSIRGIIENEGPETIAAVIVEPIQGAGGVIIPPDGYLEAVRNLCNQYGILMIADEVICGFGRTGRMFGVDNWNVVPDIMCMAKGITSGYIPLGAVAITERLRDNLAEVSDDVLFHGFTYSGHPTSCAVALKNIEIIEKENLAAHASKMEMELIKGFKYLTEKHSSVTKSRAKGLLGAFELFEDREQGIPFGPEKMAAQKLVEECLSRKLIVRSVTFGGTNIIALSPPLIITKEEIEKMIMIFSDAIQTVEKSLRLQSV</sequence>
<comment type="caution">
    <text evidence="6">The sequence shown here is derived from an EMBL/GenBank/DDBJ whole genome shotgun (WGS) entry which is preliminary data.</text>
</comment>
<name>A0A2V2ZN08_9BACI</name>
<dbReference type="PROSITE" id="PS00600">
    <property type="entry name" value="AA_TRANSFER_CLASS_3"/>
    <property type="match status" value="1"/>
</dbReference>
<dbReference type="InterPro" id="IPR005814">
    <property type="entry name" value="Aminotrans_3"/>
</dbReference>
<dbReference type="EMBL" id="QGTW01000014">
    <property type="protein sequence ID" value="PWW20777.1"/>
    <property type="molecule type" value="Genomic_DNA"/>
</dbReference>
<dbReference type="Gene3D" id="3.40.640.10">
    <property type="entry name" value="Type I PLP-dependent aspartate aminotransferase-like (Major domain)"/>
    <property type="match status" value="1"/>
</dbReference>
<dbReference type="InterPro" id="IPR015424">
    <property type="entry name" value="PyrdxlP-dep_Trfase"/>
</dbReference>
<dbReference type="PANTHER" id="PTHR43094:SF1">
    <property type="entry name" value="AMINOTRANSFERASE CLASS-III"/>
    <property type="match status" value="1"/>
</dbReference>
<proteinExistence type="inferred from homology"/>
<evidence type="ECO:0000256" key="3">
    <source>
        <dbReference type="ARBA" id="ARBA00022679"/>
    </source>
</evidence>
<dbReference type="PANTHER" id="PTHR43094">
    <property type="entry name" value="AMINOTRANSFERASE"/>
    <property type="match status" value="1"/>
</dbReference>
<dbReference type="RefSeq" id="WP_110066836.1">
    <property type="nucleotide sequence ID" value="NZ_QGTW01000014.1"/>
</dbReference>
<dbReference type="InterPro" id="IPR015421">
    <property type="entry name" value="PyrdxlP-dep_Trfase_major"/>
</dbReference>
<dbReference type="Proteomes" id="UP000247150">
    <property type="component" value="Unassembled WGS sequence"/>
</dbReference>
<keyword evidence="2 6" id="KW-0032">Aminotransferase</keyword>
<dbReference type="PIRSF" id="PIRSF000521">
    <property type="entry name" value="Transaminase_4ab_Lys_Orn"/>
    <property type="match status" value="1"/>
</dbReference>
<evidence type="ECO:0000256" key="5">
    <source>
        <dbReference type="RuleBase" id="RU003560"/>
    </source>
</evidence>
<evidence type="ECO:0000256" key="2">
    <source>
        <dbReference type="ARBA" id="ARBA00022576"/>
    </source>
</evidence>
<dbReference type="Pfam" id="PF00202">
    <property type="entry name" value="Aminotran_3"/>
    <property type="match status" value="1"/>
</dbReference>
<dbReference type="InterPro" id="IPR049704">
    <property type="entry name" value="Aminotrans_3_PPA_site"/>
</dbReference>
<dbReference type="InterPro" id="IPR015422">
    <property type="entry name" value="PyrdxlP-dep_Trfase_small"/>
</dbReference>
<gene>
    <name evidence="6" type="ORF">DFO73_11470</name>
</gene>
<keyword evidence="4 5" id="KW-0663">Pyridoxal phosphate</keyword>
<reference evidence="6 7" key="1">
    <citation type="submission" date="2018-05" db="EMBL/GenBank/DDBJ databases">
        <title>Freshwater and sediment microbial communities from various areas in North America, analyzing microbe dynamics in response to fracking.</title>
        <authorList>
            <person name="Lamendella R."/>
        </authorList>
    </citation>
    <scope>NUCLEOTIDE SEQUENCE [LARGE SCALE GENOMIC DNA]</scope>
    <source>
        <strain evidence="6 7">15_TX</strain>
    </source>
</reference>
<keyword evidence="3 6" id="KW-0808">Transferase</keyword>
<comment type="similarity">
    <text evidence="1 5">Belongs to the class-III pyridoxal-phosphate-dependent aminotransferase family.</text>
</comment>
<evidence type="ECO:0000256" key="4">
    <source>
        <dbReference type="ARBA" id="ARBA00022898"/>
    </source>
</evidence>
<dbReference type="GO" id="GO:0030170">
    <property type="term" value="F:pyridoxal phosphate binding"/>
    <property type="evidence" value="ECO:0007669"/>
    <property type="project" value="InterPro"/>
</dbReference>
<dbReference type="OrthoDB" id="9807885at2"/>
<dbReference type="Gene3D" id="3.90.1150.10">
    <property type="entry name" value="Aspartate Aminotransferase, domain 1"/>
    <property type="match status" value="1"/>
</dbReference>
<evidence type="ECO:0000313" key="7">
    <source>
        <dbReference type="Proteomes" id="UP000247150"/>
    </source>
</evidence>
<accession>A0A2V2ZN08</accession>
<dbReference type="AlphaFoldDB" id="A0A2V2ZN08"/>
<organism evidence="6 7">
    <name type="scientific">Cytobacillus oceanisediminis</name>
    <dbReference type="NCBI Taxonomy" id="665099"/>
    <lineage>
        <taxon>Bacteria</taxon>
        <taxon>Bacillati</taxon>
        <taxon>Bacillota</taxon>
        <taxon>Bacilli</taxon>
        <taxon>Bacillales</taxon>
        <taxon>Bacillaceae</taxon>
        <taxon>Cytobacillus</taxon>
    </lineage>
</organism>
<protein>
    <submittedName>
        <fullName evidence="6">Putrescine aminotransferase</fullName>
    </submittedName>
</protein>
<evidence type="ECO:0000313" key="6">
    <source>
        <dbReference type="EMBL" id="PWW20777.1"/>
    </source>
</evidence>